<keyword evidence="3" id="KW-1185">Reference proteome</keyword>
<comment type="caution">
    <text evidence="2">The sequence shown here is derived from an EMBL/GenBank/DDBJ whole genome shotgun (WGS) entry which is preliminary data.</text>
</comment>
<accession>A0A7W8IV57</accession>
<dbReference type="Gene3D" id="3.40.50.1010">
    <property type="entry name" value="5'-nuclease"/>
    <property type="match status" value="1"/>
</dbReference>
<organism evidence="2 3">
    <name type="scientific">Anoxybacteroides tepidamans</name>
    <dbReference type="NCBI Taxonomy" id="265948"/>
    <lineage>
        <taxon>Bacteria</taxon>
        <taxon>Bacillati</taxon>
        <taxon>Bacillota</taxon>
        <taxon>Bacilli</taxon>
        <taxon>Bacillales</taxon>
        <taxon>Anoxybacillaceae</taxon>
        <taxon>Anoxybacteroides</taxon>
    </lineage>
</organism>
<reference evidence="2 3" key="1">
    <citation type="submission" date="2020-08" db="EMBL/GenBank/DDBJ databases">
        <title>Genomic Encyclopedia of Type Strains, Phase IV (KMG-IV): sequencing the most valuable type-strain genomes for metagenomic binning, comparative biology and taxonomic classification.</title>
        <authorList>
            <person name="Goeker M."/>
        </authorList>
    </citation>
    <scope>NUCLEOTIDE SEQUENCE [LARGE SCALE GENOMIC DNA]</scope>
    <source>
        <strain evidence="2 3">DSM 16325</strain>
    </source>
</reference>
<evidence type="ECO:0000259" key="1">
    <source>
        <dbReference type="SMART" id="SM00670"/>
    </source>
</evidence>
<dbReference type="AlphaFoldDB" id="A0A7W8IV57"/>
<dbReference type="PANTHER" id="PTHR34610">
    <property type="entry name" value="SSL7007 PROTEIN"/>
    <property type="match status" value="1"/>
</dbReference>
<dbReference type="RefSeq" id="WP_183256429.1">
    <property type="nucleotide sequence ID" value="NZ_JACHEP010000035.1"/>
</dbReference>
<dbReference type="Proteomes" id="UP000520011">
    <property type="component" value="Unassembled WGS sequence"/>
</dbReference>
<dbReference type="InterPro" id="IPR029060">
    <property type="entry name" value="PIN-like_dom_sf"/>
</dbReference>
<dbReference type="SMART" id="SM00670">
    <property type="entry name" value="PINc"/>
    <property type="match status" value="1"/>
</dbReference>
<dbReference type="PANTHER" id="PTHR34610:SF4">
    <property type="entry name" value="SLL8027 PROTEIN"/>
    <property type="match status" value="1"/>
</dbReference>
<evidence type="ECO:0000313" key="2">
    <source>
        <dbReference type="EMBL" id="MBB5326274.1"/>
    </source>
</evidence>
<dbReference type="InterPro" id="IPR002850">
    <property type="entry name" value="PIN_toxin-like"/>
</dbReference>
<evidence type="ECO:0000313" key="3">
    <source>
        <dbReference type="Proteomes" id="UP000520011"/>
    </source>
</evidence>
<dbReference type="EMBL" id="JACHEP010000035">
    <property type="protein sequence ID" value="MBB5326274.1"/>
    <property type="molecule type" value="Genomic_DNA"/>
</dbReference>
<proteinExistence type="predicted"/>
<dbReference type="Pfam" id="PF13470">
    <property type="entry name" value="PIN_3"/>
    <property type="match status" value="1"/>
</dbReference>
<dbReference type="InterPro" id="IPR002716">
    <property type="entry name" value="PIN_dom"/>
</dbReference>
<gene>
    <name evidence="2" type="ORF">HNQ34_003408</name>
</gene>
<sequence>MRVLIDTNILISASLNSSGTPYQAYLKAVTYPNHGIVCDQNIDELRRVFNRKFPHKIQALEHFLSLALTVLEVIPTPTIDVSDEALVRDVSDRPILRAAIAAKVDILVTGDKDFLEAKITSPKIMTTAELVRDV</sequence>
<name>A0A7W8IV57_9BACL</name>
<protein>
    <submittedName>
        <fullName evidence="2">Putative PIN family toxin of toxin-antitoxin system</fullName>
    </submittedName>
</protein>
<dbReference type="NCBIfam" id="TIGR00305">
    <property type="entry name" value="putative toxin-antitoxin system toxin component, PIN family"/>
    <property type="match status" value="1"/>
</dbReference>
<dbReference type="SUPFAM" id="SSF88723">
    <property type="entry name" value="PIN domain-like"/>
    <property type="match status" value="1"/>
</dbReference>
<feature type="domain" description="PIN" evidence="1">
    <location>
        <begin position="1"/>
        <end position="116"/>
    </location>
</feature>